<organism evidence="2 3">
    <name type="scientific">Candidula unifasciata</name>
    <dbReference type="NCBI Taxonomy" id="100452"/>
    <lineage>
        <taxon>Eukaryota</taxon>
        <taxon>Metazoa</taxon>
        <taxon>Spiralia</taxon>
        <taxon>Lophotrochozoa</taxon>
        <taxon>Mollusca</taxon>
        <taxon>Gastropoda</taxon>
        <taxon>Heterobranchia</taxon>
        <taxon>Euthyneura</taxon>
        <taxon>Panpulmonata</taxon>
        <taxon>Eupulmonata</taxon>
        <taxon>Stylommatophora</taxon>
        <taxon>Helicina</taxon>
        <taxon>Helicoidea</taxon>
        <taxon>Geomitridae</taxon>
        <taxon>Candidula</taxon>
    </lineage>
</organism>
<keyword evidence="1" id="KW-0472">Membrane</keyword>
<proteinExistence type="predicted"/>
<feature type="transmembrane region" description="Helical" evidence="1">
    <location>
        <begin position="112"/>
        <end position="130"/>
    </location>
</feature>
<sequence length="211" mass="23708">QSTDVRQITATVAVLYSDQLKAKLHGASESDEAVVLNVNTTRKLPESMTGRLDHGDLIDKDVQNNTIRGKRFAYEDTHEWPKTDSLDYDFDEGGETEELALWEKIGRNWQPVLARGIFLFAGGIMLLMIICCCCNIACRVCCQSLRDNCVPCAGFIAILSAYYEDPMYKKAKNLASLMGLKLDYETYMKIKDRFEMQGSGSYNPLGLPHMA</sequence>
<feature type="non-terminal residue" evidence="2">
    <location>
        <position position="211"/>
    </location>
</feature>
<keyword evidence="1" id="KW-0812">Transmembrane</keyword>
<protein>
    <submittedName>
        <fullName evidence="2">Uncharacterized protein</fullName>
    </submittedName>
</protein>
<evidence type="ECO:0000313" key="2">
    <source>
        <dbReference type="EMBL" id="CAG5125425.1"/>
    </source>
</evidence>
<dbReference type="EMBL" id="CAJHNH020002057">
    <property type="protein sequence ID" value="CAG5125425.1"/>
    <property type="molecule type" value="Genomic_DNA"/>
</dbReference>
<dbReference type="Proteomes" id="UP000678393">
    <property type="component" value="Unassembled WGS sequence"/>
</dbReference>
<reference evidence="2" key="1">
    <citation type="submission" date="2021-04" db="EMBL/GenBank/DDBJ databases">
        <authorList>
            <consortium name="Molecular Ecology Group"/>
        </authorList>
    </citation>
    <scope>NUCLEOTIDE SEQUENCE</scope>
</reference>
<accession>A0A8S3ZC22</accession>
<keyword evidence="1" id="KW-1133">Transmembrane helix</keyword>
<gene>
    <name evidence="2" type="ORF">CUNI_LOCUS10983</name>
</gene>
<evidence type="ECO:0000313" key="3">
    <source>
        <dbReference type="Proteomes" id="UP000678393"/>
    </source>
</evidence>
<name>A0A8S3ZC22_9EUPU</name>
<dbReference type="OrthoDB" id="6148571at2759"/>
<keyword evidence="3" id="KW-1185">Reference proteome</keyword>
<comment type="caution">
    <text evidence="2">The sequence shown here is derived from an EMBL/GenBank/DDBJ whole genome shotgun (WGS) entry which is preliminary data.</text>
</comment>
<evidence type="ECO:0000256" key="1">
    <source>
        <dbReference type="SAM" id="Phobius"/>
    </source>
</evidence>
<dbReference type="AlphaFoldDB" id="A0A8S3ZC22"/>